<feature type="compositionally biased region" description="Low complexity" evidence="2">
    <location>
        <begin position="1"/>
        <end position="11"/>
    </location>
</feature>
<dbReference type="STRING" id="94237.ENSMMOP00000008502"/>
<reference evidence="4" key="2">
    <citation type="submission" date="2025-09" db="UniProtKB">
        <authorList>
            <consortium name="Ensembl"/>
        </authorList>
    </citation>
    <scope>IDENTIFICATION</scope>
</reference>
<accession>A0A3Q3W9B5</accession>
<dbReference type="PANTHER" id="PTHR13283:SF10">
    <property type="entry name" value="FERM DOMAIN-CONTAINING PROTEIN 8"/>
    <property type="match status" value="1"/>
</dbReference>
<dbReference type="Ensembl" id="ENSMMOT00000008656.1">
    <property type="protein sequence ID" value="ENSMMOP00000008502.1"/>
    <property type="gene ID" value="ENSMMOG00000006574.1"/>
</dbReference>
<dbReference type="SMART" id="SM00295">
    <property type="entry name" value="B41"/>
    <property type="match status" value="1"/>
</dbReference>
<evidence type="ECO:0000259" key="3">
    <source>
        <dbReference type="PROSITE" id="PS50057"/>
    </source>
</evidence>
<reference evidence="4" key="1">
    <citation type="submission" date="2025-08" db="UniProtKB">
        <authorList>
            <consortium name="Ensembl"/>
        </authorList>
    </citation>
    <scope>IDENTIFICATION</scope>
</reference>
<dbReference type="Gene3D" id="1.20.80.10">
    <property type="match status" value="1"/>
</dbReference>
<evidence type="ECO:0000256" key="2">
    <source>
        <dbReference type="SAM" id="MobiDB-lite"/>
    </source>
</evidence>
<dbReference type="GO" id="GO:0005886">
    <property type="term" value="C:plasma membrane"/>
    <property type="evidence" value="ECO:0007669"/>
    <property type="project" value="TreeGrafter"/>
</dbReference>
<dbReference type="Pfam" id="PF00373">
    <property type="entry name" value="FERM_M"/>
    <property type="match status" value="1"/>
</dbReference>
<evidence type="ECO:0000313" key="4">
    <source>
        <dbReference type="Ensembl" id="ENSMMOP00000008502.1"/>
    </source>
</evidence>
<dbReference type="GO" id="GO:0090090">
    <property type="term" value="P:negative regulation of canonical Wnt signaling pathway"/>
    <property type="evidence" value="ECO:0007669"/>
    <property type="project" value="TreeGrafter"/>
</dbReference>
<dbReference type="InterPro" id="IPR000299">
    <property type="entry name" value="FERM_domain"/>
</dbReference>
<dbReference type="InterPro" id="IPR035963">
    <property type="entry name" value="FERM_2"/>
</dbReference>
<dbReference type="InterPro" id="IPR051594">
    <property type="entry name" value="KRIT1/FRMD8"/>
</dbReference>
<proteinExistence type="predicted"/>
<feature type="domain" description="FERM" evidence="3">
    <location>
        <begin position="30"/>
        <end position="376"/>
    </location>
</feature>
<evidence type="ECO:0000313" key="5">
    <source>
        <dbReference type="Proteomes" id="UP000261620"/>
    </source>
</evidence>
<dbReference type="OMA" id="GCAFFYG"/>
<sequence length="468" mass="52051">MEGDDGSFPPDSSDEHSQRGSVASSATLSRHVIVYLFGESAVHLTVEGLGSVNVQELGRSVREALHIPESAQDAFAFWLCSPLLDLQLKARHQPYKLCRQWQDLLYRFTEASEEDISQDEPYLQFRRNVFYPKSKELQVDDETVLRLLYEEARSNVLTGRYPCDPEHWTALGALSVALEEGTVLDDKQFTSTLREKKVSSYVPAHVAMGSGSLFSTLRGKSSRQAGLEQNLLEAYRKISTSTGDSPEPTQLLHQYLHTCHTLPYYGCAFFLGEIDKPAQGILQRGKRKAVNVGICLEGVYVTDVKEKHVLLGLRFSELSWDHSYPEEQGDSHILWLEFDGEEDGTPVNKLLKIYSKQAELMSGFIEFCVELKSASEGGAAAEMDGEVPLQPAAQDGGNKNGRGGRRGMLQRQNSVVCSRVHTLSTISYVDNGKEIKRLKPKRAGSFFTRQASASTYSAVQVTESLEQG</sequence>
<feature type="region of interest" description="Disordered" evidence="2">
    <location>
        <begin position="389"/>
        <end position="408"/>
    </location>
</feature>
<dbReference type="InterPro" id="IPR011993">
    <property type="entry name" value="PH-like_dom_sf"/>
</dbReference>
<feature type="region of interest" description="Disordered" evidence="2">
    <location>
        <begin position="1"/>
        <end position="23"/>
    </location>
</feature>
<dbReference type="InterPro" id="IPR019749">
    <property type="entry name" value="Band_41_domain"/>
</dbReference>
<dbReference type="PROSITE" id="PS50057">
    <property type="entry name" value="FERM_3"/>
    <property type="match status" value="1"/>
</dbReference>
<dbReference type="InterPro" id="IPR019748">
    <property type="entry name" value="FERM_central"/>
</dbReference>
<dbReference type="InterPro" id="IPR057096">
    <property type="entry name" value="KRIT1_FRMD8_FERM_C"/>
</dbReference>
<name>A0A3Q3W9B5_MOLML</name>
<dbReference type="Gene3D" id="3.10.20.90">
    <property type="entry name" value="Phosphatidylinositol 3-kinase Catalytic Subunit, Chain A, domain 1"/>
    <property type="match status" value="1"/>
</dbReference>
<dbReference type="InterPro" id="IPR014352">
    <property type="entry name" value="FERM/acyl-CoA-bd_prot_sf"/>
</dbReference>
<organism evidence="4 5">
    <name type="scientific">Mola mola</name>
    <name type="common">Ocean sunfish</name>
    <name type="synonym">Tetraodon mola</name>
    <dbReference type="NCBI Taxonomy" id="94237"/>
    <lineage>
        <taxon>Eukaryota</taxon>
        <taxon>Metazoa</taxon>
        <taxon>Chordata</taxon>
        <taxon>Craniata</taxon>
        <taxon>Vertebrata</taxon>
        <taxon>Euteleostomi</taxon>
        <taxon>Actinopterygii</taxon>
        <taxon>Neopterygii</taxon>
        <taxon>Teleostei</taxon>
        <taxon>Neoteleostei</taxon>
        <taxon>Acanthomorphata</taxon>
        <taxon>Eupercaria</taxon>
        <taxon>Tetraodontiformes</taxon>
        <taxon>Molidae</taxon>
        <taxon>Mola</taxon>
    </lineage>
</organism>
<evidence type="ECO:0000256" key="1">
    <source>
        <dbReference type="ARBA" id="ARBA00039547"/>
    </source>
</evidence>
<dbReference type="Proteomes" id="UP000261620">
    <property type="component" value="Unplaced"/>
</dbReference>
<dbReference type="PANTHER" id="PTHR13283">
    <property type="entry name" value="KREV INTERACTION TRAPPED 1-RELATED"/>
    <property type="match status" value="1"/>
</dbReference>
<dbReference type="Gene3D" id="2.30.29.30">
    <property type="entry name" value="Pleckstrin-homology domain (PH domain)/Phosphotyrosine-binding domain (PTB)"/>
    <property type="match status" value="1"/>
</dbReference>
<keyword evidence="5" id="KW-1185">Reference proteome</keyword>
<dbReference type="Pfam" id="PF24522">
    <property type="entry name" value="KRIT1_FRMD8_FERM_C"/>
    <property type="match status" value="1"/>
</dbReference>
<dbReference type="AlphaFoldDB" id="A0A3Q3W9B5"/>
<dbReference type="SUPFAM" id="SSF47031">
    <property type="entry name" value="Second domain of FERM"/>
    <property type="match status" value="1"/>
</dbReference>
<dbReference type="CDD" id="cd14473">
    <property type="entry name" value="FERM_B-lobe"/>
    <property type="match status" value="1"/>
</dbReference>
<protein>
    <recommendedName>
        <fullName evidence="1">FERM domain-containing protein 8</fullName>
    </recommendedName>
</protein>